<dbReference type="Gene3D" id="3.90.70.10">
    <property type="entry name" value="Cysteine proteinases"/>
    <property type="match status" value="2"/>
</dbReference>
<dbReference type="RefSeq" id="XP_009493749.1">
    <property type="nucleotide sequence ID" value="XM_009495474.1"/>
</dbReference>
<feature type="compositionally biased region" description="Basic residues" evidence="1">
    <location>
        <begin position="503"/>
        <end position="521"/>
    </location>
</feature>
<feature type="compositionally biased region" description="Low complexity" evidence="1">
    <location>
        <begin position="1262"/>
        <end position="1279"/>
    </location>
</feature>
<dbReference type="CDD" id="cd02257">
    <property type="entry name" value="Peptidase_C19"/>
    <property type="match status" value="1"/>
</dbReference>
<feature type="compositionally biased region" description="Basic and acidic residues" evidence="1">
    <location>
        <begin position="120"/>
        <end position="131"/>
    </location>
</feature>
<organism evidence="3">
    <name type="scientific">Fonticula alba</name>
    <name type="common">Slime mold</name>
    <dbReference type="NCBI Taxonomy" id="691883"/>
    <lineage>
        <taxon>Eukaryota</taxon>
        <taxon>Rotosphaerida</taxon>
        <taxon>Fonticulaceae</taxon>
        <taxon>Fonticula</taxon>
    </lineage>
</organism>
<feature type="compositionally biased region" description="Basic residues" evidence="1">
    <location>
        <begin position="562"/>
        <end position="571"/>
    </location>
</feature>
<dbReference type="InterPro" id="IPR038765">
    <property type="entry name" value="Papain-like_cys_pep_sf"/>
</dbReference>
<dbReference type="Proteomes" id="UP000030693">
    <property type="component" value="Unassembled WGS sequence"/>
</dbReference>
<feature type="region of interest" description="Disordered" evidence="1">
    <location>
        <begin position="1324"/>
        <end position="1350"/>
    </location>
</feature>
<dbReference type="PROSITE" id="PS00973">
    <property type="entry name" value="USP_2"/>
    <property type="match status" value="1"/>
</dbReference>
<keyword evidence="4" id="KW-1185">Reference proteome</keyword>
<dbReference type="InterPro" id="IPR028889">
    <property type="entry name" value="USP"/>
</dbReference>
<feature type="compositionally biased region" description="Polar residues" evidence="1">
    <location>
        <begin position="1"/>
        <end position="13"/>
    </location>
</feature>
<feature type="region of interest" description="Disordered" evidence="1">
    <location>
        <begin position="1009"/>
        <end position="1052"/>
    </location>
</feature>
<feature type="compositionally biased region" description="Low complexity" evidence="1">
    <location>
        <begin position="1105"/>
        <end position="1120"/>
    </location>
</feature>
<feature type="region of interest" description="Disordered" evidence="1">
    <location>
        <begin position="462"/>
        <end position="601"/>
    </location>
</feature>
<feature type="compositionally biased region" description="Low complexity" evidence="1">
    <location>
        <begin position="904"/>
        <end position="914"/>
    </location>
</feature>
<dbReference type="InterPro" id="IPR018200">
    <property type="entry name" value="USP_CS"/>
</dbReference>
<feature type="compositionally biased region" description="Low complexity" evidence="1">
    <location>
        <begin position="462"/>
        <end position="483"/>
    </location>
</feature>
<feature type="region of interest" description="Disordered" evidence="1">
    <location>
        <begin position="1"/>
        <end position="174"/>
    </location>
</feature>
<dbReference type="SUPFAM" id="SSF54001">
    <property type="entry name" value="Cysteine proteinases"/>
    <property type="match status" value="1"/>
</dbReference>
<sequence length="1441" mass="150043">MQPQSPADGTTSPELVPGDARPLARATRPGRPSPPPRELRSRRGLAPARYNDGTQRRRSSAAVAAARAAAAVAAATTTTSTTGPRTRRKLGRSAAGATPPDVAGRRPPPAEEGSETADDNDGHDGPDHGGNDADDFTEGDADEPESHDGASASDDSPRSAAASPLPDPADGGLSDLASDCPCPHFAPVLAKTRSWLRQMNARVELLSPTCQDCKTAESIEVCLGCGARRCGVDMANHRLDHADVEFAAAARRLTVAQNRQAARAATTATGSASGRWSDKGAGAVAAAAAARSSQRIAELERRLHEHSLFFSLATRYISCLACNVTMHISPEVLRSTMVPLPASVEVDRPRQFAIAAARQATVLPLKQLFDLMDDVAHSRRQNEREFRPLAASRSRSVRLIDPPSQPHRPAEAPGSSGEAAPMPSDGDTNAPDHQVPPPPDSLHEIRTLPIDTAHMVHLVGFEADPGAGSGSEAGPAAAASMSERSPSPEAPIDAQDPEEDYHHRRRSRHSHHHHHHHHFHRYSSSADDDDHEEDEEDGTDHEYQDTSDDEDSDADYSDGPRGRRRRYKRARTAGQGHAHAASSRQTATGRGRRLSASPCPVDAHAASGPALFNPAFTVVAPLDEPPAGAVLAPSPDFLSPLGAAFVEVLDRCRASSAAMSAPSAEAPAPAGGQTDGSPSEADLLPPRRGLSRASRHAGQAPLPPLPPMLTGADRRPTAALRNLGSTCYLAASIQALVSAPPFRDFMLFHFVPASQLGLTAASGPGLNFPGPWVLLADEQQDDPAIMADVLAWSRMTDLPVGGPAGPAGGACQRLALLQGLKTRALAWANLIWAGPDGAATATSAAAAAAAATTTPVADADDTIRHPGLLAFEDAVRRNPALVLPAQMADIGGGDGIGPPRRSRAGASSRPPRAGTLGSDPPASGWSIATELHALLRHMHSRQGATLSPGRLIRSLAVNLPSFGLGELLPPLEQLGLWSGPGRGIVAARAAGNGPCAGAADLRPAACLPHPAAPLPPAEQQASPSASVGPNHQPLSSGLPQHPGDAPARTRVSLSRSPSFNFDDLLTSVSQWHDQQHDAHEFIRCMLQALHSEMANIRPLPSSVVSPSSPLSAAASPGAGPTMAADPAGRPGDCSPVSGLFGGRLLSRLCCLQCGRVSERVEPFLDLSVDIPPASECADPHRVTLEDCLRYYSRVEALDQQEWPKCASAECDGQRAPASKQIVILHWPSILLVHIKRFVWQQANVDLVSSQGVASDAAGRCPSGARTAAQTASSSSLSHSKSQGPAVAVAAATAAASAPAAAAAGRRLKLSTHIAFPLTGLRPGHGASAAHASSSTPSPSGTPPASSSSFLSQAGPALTAFLAGESAPAPISAPEYHLTAVVAHLGTSAEKGHYIADVRASVDSPNGWFTYDDARVSRVTPEGVARRQAYLLVYCLSPSPAP</sequence>
<dbReference type="GO" id="GO:0016579">
    <property type="term" value="P:protein deubiquitination"/>
    <property type="evidence" value="ECO:0007669"/>
    <property type="project" value="InterPro"/>
</dbReference>
<dbReference type="EMBL" id="KB932202">
    <property type="protein sequence ID" value="KCV72171.1"/>
    <property type="molecule type" value="Genomic_DNA"/>
</dbReference>
<accession>A0A058ZDZ1</accession>
<dbReference type="PANTHER" id="PTHR21646">
    <property type="entry name" value="UBIQUITIN CARBOXYL-TERMINAL HYDROLASE"/>
    <property type="match status" value="1"/>
</dbReference>
<feature type="region of interest" description="Disordered" evidence="1">
    <location>
        <begin position="889"/>
        <end position="923"/>
    </location>
</feature>
<feature type="compositionally biased region" description="Polar residues" evidence="1">
    <location>
        <begin position="1027"/>
        <end position="1038"/>
    </location>
</feature>
<evidence type="ECO:0000313" key="4">
    <source>
        <dbReference type="Proteomes" id="UP000030693"/>
    </source>
</evidence>
<dbReference type="InterPro" id="IPR013083">
    <property type="entry name" value="Znf_RING/FYVE/PHD"/>
</dbReference>
<dbReference type="STRING" id="691883.A0A058ZDZ1"/>
<evidence type="ECO:0000256" key="1">
    <source>
        <dbReference type="SAM" id="MobiDB-lite"/>
    </source>
</evidence>
<dbReference type="Pfam" id="PF00443">
    <property type="entry name" value="UCH"/>
    <property type="match status" value="1"/>
</dbReference>
<proteinExistence type="predicted"/>
<feature type="region of interest" description="Disordered" evidence="1">
    <location>
        <begin position="1105"/>
        <end position="1129"/>
    </location>
</feature>
<dbReference type="SUPFAM" id="SSF57850">
    <property type="entry name" value="RING/U-box"/>
    <property type="match status" value="1"/>
</dbReference>
<feature type="compositionally biased region" description="Acidic residues" evidence="1">
    <location>
        <begin position="526"/>
        <end position="556"/>
    </location>
</feature>
<dbReference type="PANTHER" id="PTHR21646:SF93">
    <property type="entry name" value="UBIQUITIN HYDROLASE B"/>
    <property type="match status" value="1"/>
</dbReference>
<dbReference type="PROSITE" id="PS50235">
    <property type="entry name" value="USP_3"/>
    <property type="match status" value="1"/>
</dbReference>
<dbReference type="GO" id="GO:0004843">
    <property type="term" value="F:cysteine-type deubiquitinase activity"/>
    <property type="evidence" value="ECO:0007669"/>
    <property type="project" value="InterPro"/>
</dbReference>
<feature type="compositionally biased region" description="Low complexity" evidence="1">
    <location>
        <begin position="660"/>
        <end position="670"/>
    </location>
</feature>
<evidence type="ECO:0000313" key="3">
    <source>
        <dbReference type="EMBL" id="KCV72171.1"/>
    </source>
</evidence>
<dbReference type="InterPro" id="IPR001394">
    <property type="entry name" value="Peptidase_C19_UCH"/>
</dbReference>
<dbReference type="eggNOG" id="KOG1865">
    <property type="taxonomic scope" value="Eukaryota"/>
</dbReference>
<dbReference type="GeneID" id="20526298"/>
<feature type="region of interest" description="Disordered" evidence="1">
    <location>
        <begin position="1258"/>
        <end position="1279"/>
    </location>
</feature>
<feature type="domain" description="USP" evidence="2">
    <location>
        <begin position="718"/>
        <end position="1436"/>
    </location>
</feature>
<feature type="compositionally biased region" description="Acidic residues" evidence="1">
    <location>
        <begin position="132"/>
        <end position="145"/>
    </location>
</feature>
<dbReference type="Gene3D" id="3.30.40.10">
    <property type="entry name" value="Zinc/RING finger domain, C3HC4 (zinc finger)"/>
    <property type="match status" value="1"/>
</dbReference>
<gene>
    <name evidence="3" type="ORF">H696_01573</name>
</gene>
<protein>
    <recommendedName>
        <fullName evidence="2">USP domain-containing protein</fullName>
    </recommendedName>
</protein>
<evidence type="ECO:0000259" key="2">
    <source>
        <dbReference type="PROSITE" id="PS50235"/>
    </source>
</evidence>
<feature type="compositionally biased region" description="Low complexity" evidence="1">
    <location>
        <begin position="60"/>
        <end position="84"/>
    </location>
</feature>
<dbReference type="OrthoDB" id="21192at2759"/>
<feature type="region of interest" description="Disordered" evidence="1">
    <location>
        <begin position="379"/>
        <end position="444"/>
    </location>
</feature>
<feature type="compositionally biased region" description="Low complexity" evidence="1">
    <location>
        <begin position="1324"/>
        <end position="1348"/>
    </location>
</feature>
<feature type="compositionally biased region" description="Low complexity" evidence="1">
    <location>
        <begin position="149"/>
        <end position="172"/>
    </location>
</feature>
<dbReference type="InterPro" id="IPR050185">
    <property type="entry name" value="Ub_carboxyl-term_hydrolase"/>
</dbReference>
<dbReference type="eggNOG" id="KOG1868">
    <property type="taxonomic scope" value="Eukaryota"/>
</dbReference>
<reference evidence="3" key="1">
    <citation type="submission" date="2013-04" db="EMBL/GenBank/DDBJ databases">
        <title>The Genome Sequence of Fonticula alba ATCC 38817.</title>
        <authorList>
            <consortium name="The Broad Institute Genomics Platform"/>
            <person name="Russ C."/>
            <person name="Cuomo C."/>
            <person name="Burger G."/>
            <person name="Gray M.W."/>
            <person name="Holland P.W.H."/>
            <person name="King N."/>
            <person name="Lang F.B.F."/>
            <person name="Roger A.J."/>
            <person name="Ruiz-Trillo I."/>
            <person name="Brown M."/>
            <person name="Walker B."/>
            <person name="Young S."/>
            <person name="Zeng Q."/>
            <person name="Gargeya S."/>
            <person name="Fitzgerald M."/>
            <person name="Haas B."/>
            <person name="Abouelleil A."/>
            <person name="Allen A.W."/>
            <person name="Alvarado L."/>
            <person name="Arachchi H.M."/>
            <person name="Berlin A.M."/>
            <person name="Chapman S.B."/>
            <person name="Gainer-Dewar J."/>
            <person name="Goldberg J."/>
            <person name="Griggs A."/>
            <person name="Gujja S."/>
            <person name="Hansen M."/>
            <person name="Howarth C."/>
            <person name="Imamovic A."/>
            <person name="Ireland A."/>
            <person name="Larimer J."/>
            <person name="McCowan C."/>
            <person name="Murphy C."/>
            <person name="Pearson M."/>
            <person name="Poon T.W."/>
            <person name="Priest M."/>
            <person name="Roberts A."/>
            <person name="Saif S."/>
            <person name="Shea T."/>
            <person name="Sisk P."/>
            <person name="Sykes S."/>
            <person name="Wortman J."/>
            <person name="Nusbaum C."/>
            <person name="Birren B."/>
        </authorList>
    </citation>
    <scope>NUCLEOTIDE SEQUENCE [LARGE SCALE GENOMIC DNA]</scope>
    <source>
        <strain evidence="3">ATCC 38817</strain>
    </source>
</reference>
<feature type="region of interest" description="Disordered" evidence="1">
    <location>
        <begin position="660"/>
        <end position="713"/>
    </location>
</feature>
<name>A0A058ZDZ1_FONAL</name>